<evidence type="ECO:0000313" key="12">
    <source>
        <dbReference type="Proteomes" id="UP000708298"/>
    </source>
</evidence>
<evidence type="ECO:0000256" key="1">
    <source>
        <dbReference type="ARBA" id="ARBA00004429"/>
    </source>
</evidence>
<comment type="similarity">
    <text evidence="8 9">Belongs to the TRAP transporter small permease family.</text>
</comment>
<keyword evidence="3" id="KW-1003">Cell membrane</keyword>
<evidence type="ECO:0000256" key="7">
    <source>
        <dbReference type="ARBA" id="ARBA00023136"/>
    </source>
</evidence>
<evidence type="ECO:0000259" key="10">
    <source>
        <dbReference type="Pfam" id="PF04290"/>
    </source>
</evidence>
<evidence type="ECO:0000256" key="3">
    <source>
        <dbReference type="ARBA" id="ARBA00022475"/>
    </source>
</evidence>
<keyword evidence="4 9" id="KW-0997">Cell inner membrane</keyword>
<dbReference type="GO" id="GO:0015740">
    <property type="term" value="P:C4-dicarboxylate transport"/>
    <property type="evidence" value="ECO:0007669"/>
    <property type="project" value="TreeGrafter"/>
</dbReference>
<dbReference type="Proteomes" id="UP000708298">
    <property type="component" value="Unassembled WGS sequence"/>
</dbReference>
<evidence type="ECO:0000256" key="2">
    <source>
        <dbReference type="ARBA" id="ARBA00022448"/>
    </source>
</evidence>
<keyword evidence="5 9" id="KW-0812">Transmembrane</keyword>
<comment type="subcellular location">
    <subcellularLocation>
        <location evidence="1 9">Cell inner membrane</location>
        <topology evidence="1 9">Multi-pass membrane protein</topology>
    </subcellularLocation>
</comment>
<organism evidence="11 12">
    <name type="scientific">Acidisoma silvae</name>
    <dbReference type="NCBI Taxonomy" id="2802396"/>
    <lineage>
        <taxon>Bacteria</taxon>
        <taxon>Pseudomonadati</taxon>
        <taxon>Pseudomonadota</taxon>
        <taxon>Alphaproteobacteria</taxon>
        <taxon>Acetobacterales</taxon>
        <taxon>Acidocellaceae</taxon>
        <taxon>Acidisoma</taxon>
    </lineage>
</organism>
<dbReference type="InterPro" id="IPR055348">
    <property type="entry name" value="DctQ"/>
</dbReference>
<reference evidence="11" key="1">
    <citation type="journal article" date="2021" name="Microorganisms">
        <title>Acidisoma silvae sp. nov. and Acidisomacellulosilytica sp. nov., Two Acidophilic Bacteria Isolated from Decaying Wood, Hydrolyzing Cellulose and Producing Poly-3-hydroxybutyrate.</title>
        <authorList>
            <person name="Mieszkin S."/>
            <person name="Pouder E."/>
            <person name="Uroz S."/>
            <person name="Simon-Colin C."/>
            <person name="Alain K."/>
        </authorList>
    </citation>
    <scope>NUCLEOTIDE SEQUENCE</scope>
    <source>
        <strain evidence="11">HW T2.11</strain>
    </source>
</reference>
<comment type="subunit">
    <text evidence="9">The complex comprises the extracytoplasmic solute receptor protein and the two transmembrane proteins.</text>
</comment>
<keyword evidence="2 9" id="KW-0813">Transport</keyword>
<keyword evidence="12" id="KW-1185">Reference proteome</keyword>
<dbReference type="InterPro" id="IPR007387">
    <property type="entry name" value="TRAP_DctQ"/>
</dbReference>
<dbReference type="GO" id="GO:0022857">
    <property type="term" value="F:transmembrane transporter activity"/>
    <property type="evidence" value="ECO:0007669"/>
    <property type="project" value="UniProtKB-UniRule"/>
</dbReference>
<accession>A0A963YUG5</accession>
<dbReference type="Pfam" id="PF04290">
    <property type="entry name" value="DctQ"/>
    <property type="match status" value="1"/>
</dbReference>
<evidence type="ECO:0000256" key="9">
    <source>
        <dbReference type="RuleBase" id="RU369079"/>
    </source>
</evidence>
<dbReference type="RefSeq" id="WP_227322436.1">
    <property type="nucleotide sequence ID" value="NZ_JAESVB010000008.1"/>
</dbReference>
<protein>
    <recommendedName>
        <fullName evidence="9">TRAP transporter small permease protein</fullName>
    </recommendedName>
</protein>
<comment type="caution">
    <text evidence="11">The sequence shown here is derived from an EMBL/GenBank/DDBJ whole genome shotgun (WGS) entry which is preliminary data.</text>
</comment>
<reference evidence="11" key="2">
    <citation type="submission" date="2021-01" db="EMBL/GenBank/DDBJ databases">
        <authorList>
            <person name="Mieszkin S."/>
            <person name="Pouder E."/>
            <person name="Alain K."/>
        </authorList>
    </citation>
    <scope>NUCLEOTIDE SEQUENCE</scope>
    <source>
        <strain evidence="11">HW T2.11</strain>
    </source>
</reference>
<keyword evidence="6 9" id="KW-1133">Transmembrane helix</keyword>
<dbReference type="PANTHER" id="PTHR35011">
    <property type="entry name" value="2,3-DIKETO-L-GULONATE TRAP TRANSPORTER SMALL PERMEASE PROTEIN YIAM"/>
    <property type="match status" value="1"/>
</dbReference>
<feature type="transmembrane region" description="Helical" evidence="9">
    <location>
        <begin position="82"/>
        <end position="106"/>
    </location>
</feature>
<dbReference type="AlphaFoldDB" id="A0A963YUG5"/>
<evidence type="ECO:0000256" key="6">
    <source>
        <dbReference type="ARBA" id="ARBA00022989"/>
    </source>
</evidence>
<keyword evidence="7 9" id="KW-0472">Membrane</keyword>
<comment type="function">
    <text evidence="9">Part of the tripartite ATP-independent periplasmic (TRAP) transport system.</text>
</comment>
<sequence>MIWLRRLSGFLGCIALLVMVANTLLAVAARYFGMTGFEWSYEVAGIAFIWVTFLGTVLAETKGENAAFTVLRDALAPWLASALTRAADVAIGLIGLTLLLSSIAMLQRSAFVPTPLLRWPGFVQSGAAPVLGVGLMLIALLRVFRRTAIQRSAKA</sequence>
<comment type="caution">
    <text evidence="9">Lacks conserved residue(s) required for the propagation of feature annotation.</text>
</comment>
<evidence type="ECO:0000313" key="11">
    <source>
        <dbReference type="EMBL" id="MCB8876777.1"/>
    </source>
</evidence>
<feature type="transmembrane region" description="Helical" evidence="9">
    <location>
        <begin position="126"/>
        <end position="144"/>
    </location>
</feature>
<evidence type="ECO:0000256" key="4">
    <source>
        <dbReference type="ARBA" id="ARBA00022519"/>
    </source>
</evidence>
<name>A0A963YUG5_9PROT</name>
<feature type="domain" description="Tripartite ATP-independent periplasmic transporters DctQ component" evidence="10">
    <location>
        <begin position="19"/>
        <end position="146"/>
    </location>
</feature>
<dbReference type="EMBL" id="JAESVB010000008">
    <property type="protein sequence ID" value="MCB8876777.1"/>
    <property type="molecule type" value="Genomic_DNA"/>
</dbReference>
<proteinExistence type="inferred from homology"/>
<dbReference type="PANTHER" id="PTHR35011:SF2">
    <property type="entry name" value="2,3-DIKETO-L-GULONATE TRAP TRANSPORTER SMALL PERMEASE PROTEIN YIAM"/>
    <property type="match status" value="1"/>
</dbReference>
<evidence type="ECO:0000256" key="8">
    <source>
        <dbReference type="ARBA" id="ARBA00038436"/>
    </source>
</evidence>
<evidence type="ECO:0000256" key="5">
    <source>
        <dbReference type="ARBA" id="ARBA00022692"/>
    </source>
</evidence>
<gene>
    <name evidence="11" type="ORF">ASILVAE211_16415</name>
</gene>
<dbReference type="GO" id="GO:0005886">
    <property type="term" value="C:plasma membrane"/>
    <property type="evidence" value="ECO:0007669"/>
    <property type="project" value="UniProtKB-SubCell"/>
</dbReference>
<feature type="transmembrane region" description="Helical" evidence="9">
    <location>
        <begin position="42"/>
        <end position="61"/>
    </location>
</feature>